<dbReference type="RefSeq" id="WP_354702014.1">
    <property type="nucleotide sequence ID" value="NZ_CP114014.1"/>
</dbReference>
<sequence>MDAPPDDDGQARLLDIPADAGEGEVRIRRLSSKGIAPGDIVEMDKKGRRFHAVVTEIDQRESGRFDIVFNPLQRGITHRTGTIREVLTVWRKVP</sequence>
<dbReference type="EMBL" id="CP114014">
    <property type="protein sequence ID" value="XAY05507.1"/>
    <property type="molecule type" value="Genomic_DNA"/>
</dbReference>
<organism evidence="1">
    <name type="scientific">Paraconexibacter sp. AEG42_29</name>
    <dbReference type="NCBI Taxonomy" id="2997339"/>
    <lineage>
        <taxon>Bacteria</taxon>
        <taxon>Bacillati</taxon>
        <taxon>Actinomycetota</taxon>
        <taxon>Thermoleophilia</taxon>
        <taxon>Solirubrobacterales</taxon>
        <taxon>Paraconexibacteraceae</taxon>
        <taxon>Paraconexibacter</taxon>
    </lineage>
</organism>
<gene>
    <name evidence="1" type="ORF">DSM112329_02360</name>
</gene>
<dbReference type="AlphaFoldDB" id="A0AAU7AUZ2"/>
<name>A0AAU7AUZ2_9ACTN</name>
<accession>A0AAU7AUZ2</accession>
<proteinExistence type="predicted"/>
<dbReference type="KEGG" id="parq:DSM112329_02360"/>
<reference evidence="1" key="1">
    <citation type="submission" date="2022-12" db="EMBL/GenBank/DDBJ databases">
        <title>Paraconexibacter alkalitolerans sp. nov. and Baekduia alba sp. nov., isolated from soil and emended description of the genera Paraconexibacter (Chun et al., 2020) and Baekduia (An et al., 2020).</title>
        <authorList>
            <person name="Vieira S."/>
            <person name="Huber K.J."/>
            <person name="Geppert A."/>
            <person name="Wolf J."/>
            <person name="Neumann-Schaal M."/>
            <person name="Muesken M."/>
            <person name="Overmann J."/>
        </authorList>
    </citation>
    <scope>NUCLEOTIDE SEQUENCE</scope>
    <source>
        <strain evidence="1">AEG42_29</strain>
    </source>
</reference>
<evidence type="ECO:0000313" key="1">
    <source>
        <dbReference type="EMBL" id="XAY05507.1"/>
    </source>
</evidence>
<protein>
    <submittedName>
        <fullName evidence="1">Uncharacterized protein</fullName>
    </submittedName>
</protein>